<dbReference type="GO" id="GO:0046983">
    <property type="term" value="F:protein dimerization activity"/>
    <property type="evidence" value="ECO:0007669"/>
    <property type="project" value="InterPro"/>
</dbReference>
<keyword evidence="12" id="KW-1185">Reference proteome</keyword>
<dbReference type="EC" id="2.7.13.3" evidence="2"/>
<dbReference type="Pfam" id="PF13796">
    <property type="entry name" value="Sensor"/>
    <property type="match status" value="1"/>
</dbReference>
<dbReference type="RefSeq" id="WP_093167986.1">
    <property type="nucleotide sequence ID" value="NZ_FNCN01000002.1"/>
</dbReference>
<dbReference type="GO" id="GO:0016020">
    <property type="term" value="C:membrane"/>
    <property type="evidence" value="ECO:0007669"/>
    <property type="project" value="InterPro"/>
</dbReference>
<dbReference type="Gene3D" id="1.20.5.1930">
    <property type="match status" value="1"/>
</dbReference>
<reference evidence="11 12" key="1">
    <citation type="submission" date="2016-10" db="EMBL/GenBank/DDBJ databases">
        <authorList>
            <person name="de Groot N.N."/>
        </authorList>
    </citation>
    <scope>NUCLEOTIDE SEQUENCE [LARGE SCALE GENOMIC DNA]</scope>
    <source>
        <strain evidence="11 12">CPCC 201354</strain>
    </source>
</reference>
<evidence type="ECO:0000256" key="5">
    <source>
        <dbReference type="ARBA" id="ARBA00022741"/>
    </source>
</evidence>
<dbReference type="Pfam" id="PF02518">
    <property type="entry name" value="HATPase_c"/>
    <property type="match status" value="1"/>
</dbReference>
<evidence type="ECO:0000313" key="12">
    <source>
        <dbReference type="Proteomes" id="UP000198923"/>
    </source>
</evidence>
<dbReference type="InterPro" id="IPR003594">
    <property type="entry name" value="HATPase_dom"/>
</dbReference>
<evidence type="ECO:0000313" key="11">
    <source>
        <dbReference type="EMBL" id="SDG21367.1"/>
    </source>
</evidence>
<dbReference type="InterPro" id="IPR050482">
    <property type="entry name" value="Sensor_HK_TwoCompSys"/>
</dbReference>
<evidence type="ECO:0000256" key="8">
    <source>
        <dbReference type="ARBA" id="ARBA00023012"/>
    </source>
</evidence>
<proteinExistence type="predicted"/>
<keyword evidence="5" id="KW-0547">Nucleotide-binding</keyword>
<evidence type="ECO:0000256" key="9">
    <source>
        <dbReference type="SAM" id="Phobius"/>
    </source>
</evidence>
<dbReference type="CDD" id="cd16917">
    <property type="entry name" value="HATPase_UhpB-NarQ-NarX-like"/>
    <property type="match status" value="1"/>
</dbReference>
<keyword evidence="8" id="KW-0902">Two-component regulatory system</keyword>
<dbReference type="InterPro" id="IPR025828">
    <property type="entry name" value="Put_sensor_dom"/>
</dbReference>
<dbReference type="InterPro" id="IPR011712">
    <property type="entry name" value="Sig_transdc_His_kin_sub3_dim/P"/>
</dbReference>
<feature type="domain" description="Histidine kinase/HSP90-like ATPase" evidence="10">
    <location>
        <begin position="340"/>
        <end position="430"/>
    </location>
</feature>
<evidence type="ECO:0000256" key="3">
    <source>
        <dbReference type="ARBA" id="ARBA00022553"/>
    </source>
</evidence>
<gene>
    <name evidence="11" type="ORF">SAMN05421505_102275</name>
</gene>
<feature type="transmembrane region" description="Helical" evidence="9">
    <location>
        <begin position="117"/>
        <end position="150"/>
    </location>
</feature>
<sequence>MAVDDRGTRRRPAVRSDVYARGRATLDALERLVGGCGTGIVAMIALLLLAATALLCLIGVGLLLVPAALRELRAVADRERARLSRWGPGLVGPGTTPSRLRDAVADRAVRRELGWLVIHAGSTALLGALALVLPVEALTSAAFSLGWWLLEEEAATKALGLWAMEDVPSALGITLLILVWIAITVIIAPVLARLQAWPGLRLLRHDPDPGIGPDIDVDLALRAADPTAIRAAALDAHATELRRIERSLHDGTQNRLVAVNMLLGAARRALERDPSTVREPLMRAQYAVEQAHAELRKVVRSILPPVLSDLSLADALSGLAATSPVPCTMDADIPAKAAASVEAAVYFLVAEALTNIAKHGHARHIAIKVRCVGDRLHVQIVDDGRGGADEHNGSGLRGIRSRVEAHVGTFALDSPRGGPTVLTVSLPCGP</sequence>
<dbReference type="OrthoDB" id="5241729at2"/>
<evidence type="ECO:0000256" key="6">
    <source>
        <dbReference type="ARBA" id="ARBA00022777"/>
    </source>
</evidence>
<dbReference type="AlphaFoldDB" id="A0A1G7SE74"/>
<comment type="catalytic activity">
    <reaction evidence="1">
        <text>ATP + protein L-histidine = ADP + protein N-phospho-L-histidine.</text>
        <dbReference type="EC" id="2.7.13.3"/>
    </reaction>
</comment>
<evidence type="ECO:0000256" key="4">
    <source>
        <dbReference type="ARBA" id="ARBA00022679"/>
    </source>
</evidence>
<keyword evidence="4" id="KW-0808">Transferase</keyword>
<dbReference type="PANTHER" id="PTHR24421">
    <property type="entry name" value="NITRATE/NITRITE SENSOR PROTEIN NARX-RELATED"/>
    <property type="match status" value="1"/>
</dbReference>
<evidence type="ECO:0000259" key="10">
    <source>
        <dbReference type="SMART" id="SM00387"/>
    </source>
</evidence>
<organism evidence="11 12">
    <name type="scientific">Sinosporangium album</name>
    <dbReference type="NCBI Taxonomy" id="504805"/>
    <lineage>
        <taxon>Bacteria</taxon>
        <taxon>Bacillati</taxon>
        <taxon>Actinomycetota</taxon>
        <taxon>Actinomycetes</taxon>
        <taxon>Streptosporangiales</taxon>
        <taxon>Streptosporangiaceae</taxon>
        <taxon>Sinosporangium</taxon>
    </lineage>
</organism>
<evidence type="ECO:0000256" key="1">
    <source>
        <dbReference type="ARBA" id="ARBA00000085"/>
    </source>
</evidence>
<dbReference type="InterPro" id="IPR036890">
    <property type="entry name" value="HATPase_C_sf"/>
</dbReference>
<keyword evidence="9" id="KW-0472">Membrane</keyword>
<keyword evidence="9" id="KW-1133">Transmembrane helix</keyword>
<dbReference type="SUPFAM" id="SSF55874">
    <property type="entry name" value="ATPase domain of HSP90 chaperone/DNA topoisomerase II/histidine kinase"/>
    <property type="match status" value="1"/>
</dbReference>
<dbReference type="Proteomes" id="UP000198923">
    <property type="component" value="Unassembled WGS sequence"/>
</dbReference>
<feature type="transmembrane region" description="Helical" evidence="9">
    <location>
        <begin position="40"/>
        <end position="65"/>
    </location>
</feature>
<feature type="transmembrane region" description="Helical" evidence="9">
    <location>
        <begin position="170"/>
        <end position="192"/>
    </location>
</feature>
<keyword evidence="7" id="KW-0067">ATP-binding</keyword>
<dbReference type="SMART" id="SM00387">
    <property type="entry name" value="HATPase_c"/>
    <property type="match status" value="1"/>
</dbReference>
<dbReference type="EMBL" id="FNCN01000002">
    <property type="protein sequence ID" value="SDG21367.1"/>
    <property type="molecule type" value="Genomic_DNA"/>
</dbReference>
<name>A0A1G7SE74_9ACTN</name>
<dbReference type="Pfam" id="PF07730">
    <property type="entry name" value="HisKA_3"/>
    <property type="match status" value="1"/>
</dbReference>
<dbReference type="GO" id="GO:0005524">
    <property type="term" value="F:ATP binding"/>
    <property type="evidence" value="ECO:0007669"/>
    <property type="project" value="UniProtKB-KW"/>
</dbReference>
<dbReference type="PANTHER" id="PTHR24421:SF10">
    <property type="entry name" value="NITRATE_NITRITE SENSOR PROTEIN NARQ"/>
    <property type="match status" value="1"/>
</dbReference>
<accession>A0A1G7SE74</accession>
<dbReference type="Gene3D" id="3.30.565.10">
    <property type="entry name" value="Histidine kinase-like ATPase, C-terminal domain"/>
    <property type="match status" value="1"/>
</dbReference>
<keyword evidence="9" id="KW-0812">Transmembrane</keyword>
<evidence type="ECO:0000256" key="2">
    <source>
        <dbReference type="ARBA" id="ARBA00012438"/>
    </source>
</evidence>
<dbReference type="STRING" id="504805.SAMN05421505_102275"/>
<keyword evidence="3" id="KW-0597">Phosphoprotein</keyword>
<keyword evidence="6 11" id="KW-0418">Kinase</keyword>
<evidence type="ECO:0000256" key="7">
    <source>
        <dbReference type="ARBA" id="ARBA00022840"/>
    </source>
</evidence>
<dbReference type="GO" id="GO:0000155">
    <property type="term" value="F:phosphorelay sensor kinase activity"/>
    <property type="evidence" value="ECO:0007669"/>
    <property type="project" value="InterPro"/>
</dbReference>
<protein>
    <recommendedName>
        <fullName evidence="2">histidine kinase</fullName>
        <ecNumber evidence="2">2.7.13.3</ecNumber>
    </recommendedName>
</protein>